<feature type="compositionally biased region" description="Acidic residues" evidence="1">
    <location>
        <begin position="17"/>
        <end position="40"/>
    </location>
</feature>
<evidence type="ECO:0000313" key="3">
    <source>
        <dbReference type="Proteomes" id="UP001373714"/>
    </source>
</evidence>
<reference evidence="2 3" key="1">
    <citation type="submission" date="2019-10" db="EMBL/GenBank/DDBJ databases">
        <authorList>
            <person name="Palmer J.M."/>
        </authorList>
    </citation>
    <scope>NUCLEOTIDE SEQUENCE [LARGE SCALE GENOMIC DNA]</scope>
    <source>
        <strain evidence="2 3">TWF730</strain>
    </source>
</reference>
<gene>
    <name evidence="2" type="ORF">TWF730_008221</name>
</gene>
<feature type="compositionally biased region" description="Basic and acidic residues" evidence="1">
    <location>
        <begin position="66"/>
        <end position="75"/>
    </location>
</feature>
<evidence type="ECO:0000256" key="1">
    <source>
        <dbReference type="SAM" id="MobiDB-lite"/>
    </source>
</evidence>
<proteinExistence type="predicted"/>
<comment type="caution">
    <text evidence="2">The sequence shown here is derived from an EMBL/GenBank/DDBJ whole genome shotgun (WGS) entry which is preliminary data.</text>
</comment>
<sequence length="75" mass="8819">MKKKKKVKRTNFQSGLMEEEEEDEGDDDGDGDDDDDEDDEQMKRKRNPPAGIRKVQARTDFFDQNTDYKTKDDDD</sequence>
<name>A0AAV9V4Q2_9PEZI</name>
<dbReference type="AlphaFoldDB" id="A0AAV9V4Q2"/>
<dbReference type="EMBL" id="JAVHNS010000005">
    <property type="protein sequence ID" value="KAK6353795.1"/>
    <property type="molecule type" value="Genomic_DNA"/>
</dbReference>
<evidence type="ECO:0000313" key="2">
    <source>
        <dbReference type="EMBL" id="KAK6353795.1"/>
    </source>
</evidence>
<feature type="region of interest" description="Disordered" evidence="1">
    <location>
        <begin position="1"/>
        <end position="75"/>
    </location>
</feature>
<keyword evidence="3" id="KW-1185">Reference proteome</keyword>
<protein>
    <submittedName>
        <fullName evidence="2">Uncharacterized protein</fullName>
    </submittedName>
</protein>
<dbReference type="Proteomes" id="UP001373714">
    <property type="component" value="Unassembled WGS sequence"/>
</dbReference>
<organism evidence="2 3">
    <name type="scientific">Orbilia blumenaviensis</name>
    <dbReference type="NCBI Taxonomy" id="1796055"/>
    <lineage>
        <taxon>Eukaryota</taxon>
        <taxon>Fungi</taxon>
        <taxon>Dikarya</taxon>
        <taxon>Ascomycota</taxon>
        <taxon>Pezizomycotina</taxon>
        <taxon>Orbiliomycetes</taxon>
        <taxon>Orbiliales</taxon>
        <taxon>Orbiliaceae</taxon>
        <taxon>Orbilia</taxon>
    </lineage>
</organism>
<accession>A0AAV9V4Q2</accession>